<feature type="active site" description="Nucleophile" evidence="2">
    <location>
        <position position="13"/>
    </location>
</feature>
<dbReference type="GO" id="GO:0046872">
    <property type="term" value="F:metal ion binding"/>
    <property type="evidence" value="ECO:0007669"/>
    <property type="project" value="UniProtKB-KW"/>
</dbReference>
<dbReference type="Pfam" id="PF13344">
    <property type="entry name" value="Hydrolase_6"/>
    <property type="match status" value="1"/>
</dbReference>
<comment type="cofactor">
    <cofactor evidence="4">
        <name>Mg(2+)</name>
        <dbReference type="ChEBI" id="CHEBI:18420"/>
    </cofactor>
    <text evidence="4">Divalent metal ions. Mg(2+) is the most effective.</text>
</comment>
<dbReference type="Gene3D" id="3.40.50.1000">
    <property type="entry name" value="HAD superfamily/HAD-like"/>
    <property type="match status" value="2"/>
</dbReference>
<name>U7DAG3_9BACT</name>
<sequence>MEFLTSSETFLLDLDGTLYLSGEVLPGACEFVHRLHKSGRSFFYLTNNSSTSPSVYEKKLISLGFPVPPNTVLTSGTAAALFLTRHYAQSRIAVVGTQALRQQLSSAGLSIYTEPSHADVLLMGYDTEITYDKIRWACGIVDRGIPFFATHEDRLCPHRLGCFLPDCGAMTNLITEATGVEPTYLGKPHQAMIDLVFRYCNTVPGKITLVGDRLYTDIAMAHSAKMNSLLVLTGETKLAPSTGRYLPSGVVENLHKACAYI</sequence>
<comment type="similarity">
    <text evidence="1">Belongs to the HAD-like hydrolase superfamily.</text>
</comment>
<dbReference type="RefSeq" id="WP_022636353.1">
    <property type="nucleotide sequence ID" value="NZ_ASJR01000006.1"/>
</dbReference>
<keyword evidence="6" id="KW-1185">Reference proteome</keyword>
<dbReference type="GO" id="GO:0005737">
    <property type="term" value="C:cytoplasm"/>
    <property type="evidence" value="ECO:0007669"/>
    <property type="project" value="TreeGrafter"/>
</dbReference>
<feature type="binding site" evidence="3">
    <location>
        <position position="187"/>
    </location>
    <ligand>
        <name>substrate</name>
    </ligand>
</feature>
<dbReference type="InterPro" id="IPR006357">
    <property type="entry name" value="HAD-SF_hydro_IIA"/>
</dbReference>
<dbReference type="Proteomes" id="UP000017148">
    <property type="component" value="Unassembled WGS sequence"/>
</dbReference>
<gene>
    <name evidence="5" type="ORF">CALK_0845</name>
</gene>
<feature type="binding site" evidence="4">
    <location>
        <position position="13"/>
    </location>
    <ligand>
        <name>Mg(2+)</name>
        <dbReference type="ChEBI" id="CHEBI:18420"/>
    </ligand>
</feature>
<dbReference type="PANTHER" id="PTHR19288:SF46">
    <property type="entry name" value="HALOACID DEHALOGENASE-LIKE HYDROLASE DOMAIN-CONTAINING PROTEIN 2"/>
    <property type="match status" value="1"/>
</dbReference>
<evidence type="ECO:0000256" key="1">
    <source>
        <dbReference type="PIRNR" id="PIRNR000915"/>
    </source>
</evidence>
<accession>U7DAG3</accession>
<dbReference type="OrthoDB" id="9810449at2"/>
<dbReference type="PATRIC" id="fig|1313304.3.peg.809"/>
<comment type="caution">
    <text evidence="5">The sequence shown here is derived from an EMBL/GenBank/DDBJ whole genome shotgun (WGS) entry which is preliminary data.</text>
</comment>
<evidence type="ECO:0000256" key="3">
    <source>
        <dbReference type="PIRSR" id="PIRSR000915-2"/>
    </source>
</evidence>
<feature type="binding site" evidence="4">
    <location>
        <position position="15"/>
    </location>
    <ligand>
        <name>Mg(2+)</name>
        <dbReference type="ChEBI" id="CHEBI:18420"/>
    </ligand>
</feature>
<dbReference type="Pfam" id="PF13242">
    <property type="entry name" value="Hydrolase_like"/>
    <property type="match status" value="1"/>
</dbReference>
<dbReference type="eggNOG" id="COG0647">
    <property type="taxonomic scope" value="Bacteria"/>
</dbReference>
<organism evidence="5 6">
    <name type="scientific">Chitinivibrio alkaliphilus ACht1</name>
    <dbReference type="NCBI Taxonomy" id="1313304"/>
    <lineage>
        <taxon>Bacteria</taxon>
        <taxon>Pseudomonadati</taxon>
        <taxon>Fibrobacterota</taxon>
        <taxon>Chitinivibrionia</taxon>
        <taxon>Chitinivibrionales</taxon>
        <taxon>Chitinivibrionaceae</taxon>
        <taxon>Chitinivibrio</taxon>
    </lineage>
</organism>
<dbReference type="PANTHER" id="PTHR19288">
    <property type="entry name" value="4-NITROPHENYLPHOSPHATASE-RELATED"/>
    <property type="match status" value="1"/>
</dbReference>
<dbReference type="EMBL" id="ASJR01000006">
    <property type="protein sequence ID" value="ERP32122.1"/>
    <property type="molecule type" value="Genomic_DNA"/>
</dbReference>
<evidence type="ECO:0000313" key="5">
    <source>
        <dbReference type="EMBL" id="ERP32122.1"/>
    </source>
</evidence>
<dbReference type="GO" id="GO:0016791">
    <property type="term" value="F:phosphatase activity"/>
    <property type="evidence" value="ECO:0007669"/>
    <property type="project" value="TreeGrafter"/>
</dbReference>
<dbReference type="InterPro" id="IPR023214">
    <property type="entry name" value="HAD_sf"/>
</dbReference>
<keyword evidence="4" id="KW-0460">Magnesium</keyword>
<proteinExistence type="inferred from homology"/>
<feature type="active site" description="Proton donor" evidence="2">
    <location>
        <position position="15"/>
    </location>
</feature>
<evidence type="ECO:0000256" key="2">
    <source>
        <dbReference type="PIRSR" id="PIRSR000915-1"/>
    </source>
</evidence>
<keyword evidence="4" id="KW-0479">Metal-binding</keyword>
<reference evidence="5 6" key="1">
    <citation type="journal article" date="2013" name="Environ. Microbiol.">
        <title>Genome analysis of Chitinivibrio alkaliphilus gen. nov., sp. nov., a novel extremely haloalkaliphilic anaerobic chitinolytic bacterium from the candidate phylum Termite Group 3.</title>
        <authorList>
            <person name="Sorokin D.Y."/>
            <person name="Gumerov V.M."/>
            <person name="Rakitin A.L."/>
            <person name="Beletsky A.V."/>
            <person name="Damste J.S."/>
            <person name="Muyzer G."/>
            <person name="Mardanov A.V."/>
            <person name="Ravin N.V."/>
        </authorList>
    </citation>
    <scope>NUCLEOTIDE SEQUENCE [LARGE SCALE GENOMIC DNA]</scope>
    <source>
        <strain evidence="5 6">ACht1</strain>
    </source>
</reference>
<dbReference type="AlphaFoldDB" id="U7DAG3"/>
<evidence type="ECO:0000256" key="4">
    <source>
        <dbReference type="PIRSR" id="PIRSR000915-3"/>
    </source>
</evidence>
<feature type="binding site" evidence="4">
    <location>
        <position position="212"/>
    </location>
    <ligand>
        <name>Mg(2+)</name>
        <dbReference type="ChEBI" id="CHEBI:18420"/>
    </ligand>
</feature>
<dbReference type="InterPro" id="IPR036412">
    <property type="entry name" value="HAD-like_sf"/>
</dbReference>
<dbReference type="PIRSF" id="PIRSF000915">
    <property type="entry name" value="PGP-type_phosphatase"/>
    <property type="match status" value="1"/>
</dbReference>
<dbReference type="SUPFAM" id="SSF56784">
    <property type="entry name" value="HAD-like"/>
    <property type="match status" value="1"/>
</dbReference>
<dbReference type="NCBIfam" id="TIGR01460">
    <property type="entry name" value="HAD-SF-IIA"/>
    <property type="match status" value="1"/>
</dbReference>
<evidence type="ECO:0000313" key="6">
    <source>
        <dbReference type="Proteomes" id="UP000017148"/>
    </source>
</evidence>
<protein>
    <submittedName>
        <fullName evidence="5">N-acetylglucosamine-6-phosphate deacetylase</fullName>
    </submittedName>
</protein>
<dbReference type="STRING" id="1313304.CALK_0845"/>